<gene>
    <name evidence="2" type="ORF">DFP82_101322</name>
</gene>
<dbReference type="AlphaFoldDB" id="A0A2V4V4J3"/>
<keyword evidence="3" id="KW-1185">Reference proteome</keyword>
<evidence type="ECO:0000313" key="2">
    <source>
        <dbReference type="EMBL" id="PYE41002.1"/>
    </source>
</evidence>
<comment type="caution">
    <text evidence="2">The sequence shown here is derived from an EMBL/GenBank/DDBJ whole genome shotgun (WGS) entry which is preliminary data.</text>
</comment>
<organism evidence="2 3">
    <name type="scientific">Psychrobacter fozii</name>
    <dbReference type="NCBI Taxonomy" id="198480"/>
    <lineage>
        <taxon>Bacteria</taxon>
        <taxon>Pseudomonadati</taxon>
        <taxon>Pseudomonadota</taxon>
        <taxon>Gammaproteobacteria</taxon>
        <taxon>Moraxellales</taxon>
        <taxon>Moraxellaceae</taxon>
        <taxon>Psychrobacter</taxon>
    </lineage>
</organism>
<dbReference type="Proteomes" id="UP000247746">
    <property type="component" value="Unassembled WGS sequence"/>
</dbReference>
<proteinExistence type="predicted"/>
<protein>
    <recommendedName>
        <fullName evidence="4">PepSY domain-containing protein</fullName>
    </recommendedName>
</protein>
<dbReference type="OrthoDB" id="6647923at2"/>
<feature type="compositionally biased region" description="Basic residues" evidence="1">
    <location>
        <begin position="134"/>
        <end position="144"/>
    </location>
</feature>
<feature type="region of interest" description="Disordered" evidence="1">
    <location>
        <begin position="110"/>
        <end position="157"/>
    </location>
</feature>
<feature type="compositionally biased region" description="Basic and acidic residues" evidence="1">
    <location>
        <begin position="110"/>
        <end position="133"/>
    </location>
</feature>
<dbReference type="EMBL" id="QJSU01000001">
    <property type="protein sequence ID" value="PYE41002.1"/>
    <property type="molecule type" value="Genomic_DNA"/>
</dbReference>
<name>A0A2V4V4J3_9GAMM</name>
<evidence type="ECO:0000313" key="3">
    <source>
        <dbReference type="Proteomes" id="UP000247746"/>
    </source>
</evidence>
<evidence type="ECO:0008006" key="4">
    <source>
        <dbReference type="Google" id="ProtNLM"/>
    </source>
</evidence>
<sequence length="219" mass="25320">MRTLQRSTIKTILSSGLAVALLGTIVGCTTIASPYDNRPVYRDSNTSNNNVNRVSQQLRQDLRRKGYDVRDIQASNYRGNQILTAYATKGKQAYELKYTYPNLRLISSDKKSWSSTGKNDRYEKDHDKKDKYKNNGKHKNSKHHKNDDIEDNITRESRYPAIKQQAIRKVSAMGYRIKDIELEEKNNRGVFEIEARRGSQDYEILLGYPNLNVIKVKKD</sequence>
<reference evidence="2 3" key="1">
    <citation type="submission" date="2018-06" db="EMBL/GenBank/DDBJ databases">
        <title>Genomic Encyclopedia of Type Strains, Phase III (KMG-III): the genomes of soil and plant-associated and newly described type strains.</title>
        <authorList>
            <person name="Whitman W."/>
        </authorList>
    </citation>
    <scope>NUCLEOTIDE SEQUENCE [LARGE SCALE GENOMIC DNA]</scope>
    <source>
        <strain evidence="2 3">CECT 5889</strain>
    </source>
</reference>
<accession>A0A2V4V4J3</accession>
<dbReference type="PROSITE" id="PS51257">
    <property type="entry name" value="PROKAR_LIPOPROTEIN"/>
    <property type="match status" value="1"/>
</dbReference>
<evidence type="ECO:0000256" key="1">
    <source>
        <dbReference type="SAM" id="MobiDB-lite"/>
    </source>
</evidence>
<dbReference type="RefSeq" id="WP_110921971.1">
    <property type="nucleotide sequence ID" value="NZ_QJSU01000001.1"/>
</dbReference>